<dbReference type="InterPro" id="IPR027417">
    <property type="entry name" value="P-loop_NTPase"/>
</dbReference>
<feature type="domain" description="Sulfotransferase" evidence="3">
    <location>
        <begin position="17"/>
        <end position="202"/>
    </location>
</feature>
<accession>A0ABS5BT97</accession>
<dbReference type="RefSeq" id="WP_210654118.1">
    <property type="nucleotide sequence ID" value="NZ_JAGKQQ010000001.1"/>
</dbReference>
<evidence type="ECO:0000256" key="1">
    <source>
        <dbReference type="ARBA" id="ARBA00022679"/>
    </source>
</evidence>
<dbReference type="SUPFAM" id="SSF52540">
    <property type="entry name" value="P-loop containing nucleoside triphosphate hydrolases"/>
    <property type="match status" value="1"/>
</dbReference>
<keyword evidence="1" id="KW-0808">Transferase</keyword>
<dbReference type="InterPro" id="IPR000863">
    <property type="entry name" value="Sulfotransferase_dom"/>
</dbReference>
<evidence type="ECO:0000259" key="3">
    <source>
        <dbReference type="Pfam" id="PF00685"/>
    </source>
</evidence>
<dbReference type="PANTHER" id="PTHR10605">
    <property type="entry name" value="HEPARAN SULFATE SULFOTRANSFERASE"/>
    <property type="match status" value="1"/>
</dbReference>
<reference evidence="4 5" key="1">
    <citation type="submission" date="2021-04" db="EMBL/GenBank/DDBJ databases">
        <authorList>
            <person name="Ivanova A."/>
        </authorList>
    </citation>
    <scope>NUCLEOTIDE SEQUENCE [LARGE SCALE GENOMIC DNA]</scope>
    <source>
        <strain evidence="4 5">G18</strain>
    </source>
</reference>
<dbReference type="Pfam" id="PF00685">
    <property type="entry name" value="Sulfotransfer_1"/>
    <property type="match status" value="1"/>
</dbReference>
<keyword evidence="2" id="KW-0325">Glycoprotein</keyword>
<organism evidence="4 5">
    <name type="scientific">Gemmata palustris</name>
    <dbReference type="NCBI Taxonomy" id="2822762"/>
    <lineage>
        <taxon>Bacteria</taxon>
        <taxon>Pseudomonadati</taxon>
        <taxon>Planctomycetota</taxon>
        <taxon>Planctomycetia</taxon>
        <taxon>Gemmatales</taxon>
        <taxon>Gemmataceae</taxon>
        <taxon>Gemmata</taxon>
    </lineage>
</organism>
<gene>
    <name evidence="4" type="ORF">J8F10_12395</name>
</gene>
<dbReference type="Proteomes" id="UP000676565">
    <property type="component" value="Unassembled WGS sequence"/>
</dbReference>
<keyword evidence="5" id="KW-1185">Reference proteome</keyword>
<sequence length="407" mass="45945">MWQNSADPHDRFCHRRPDFLVISPPKTGSTWLAANLRHHPGLFVPEVKEVKYFSSLFKYLDFGWYCDHFNPAGSRRAGEASPSYASLPLATIRLIRNLLPNIKLVFLMREPVSRAWSHAKHNHRYREANFAHAPSDDGGVTDDAWRANFAHDWPLVAGDYFGQLRRWSAVFPAEQLYVGFYESIATRPGALLRDVFRFLGVDSEIDLTNFPVEERILPGPPGDLSLELAHELRGLLRDRTAELVDFTRDQFGLEVPPEWRVTLDSPAPAPPNQPAAFRLAGDDEYLSGVMRLEETFASGHRLVLSDYRGYDIAFSRGALHATPRDAQRALSEAPLVAPTLEEMKERITTRLLEAANARVQAVEDELRATRAITSQLTAELAELVAMARRPSLARRLLHSIHLSNLPN</sequence>
<dbReference type="Gene3D" id="3.40.50.300">
    <property type="entry name" value="P-loop containing nucleotide triphosphate hydrolases"/>
    <property type="match status" value="1"/>
</dbReference>
<dbReference type="InterPro" id="IPR037359">
    <property type="entry name" value="NST/OST"/>
</dbReference>
<evidence type="ECO:0000313" key="5">
    <source>
        <dbReference type="Proteomes" id="UP000676565"/>
    </source>
</evidence>
<dbReference type="PANTHER" id="PTHR10605:SF56">
    <property type="entry name" value="BIFUNCTIONAL HEPARAN SULFATE N-DEACETYLASE_N-SULFOTRANSFERASE"/>
    <property type="match status" value="1"/>
</dbReference>
<evidence type="ECO:0000313" key="4">
    <source>
        <dbReference type="EMBL" id="MBP3956083.1"/>
    </source>
</evidence>
<dbReference type="EMBL" id="JAGKQQ010000001">
    <property type="protein sequence ID" value="MBP3956083.1"/>
    <property type="molecule type" value="Genomic_DNA"/>
</dbReference>
<protein>
    <submittedName>
        <fullName evidence="4">Sulfotransferase domain-containing protein</fullName>
    </submittedName>
</protein>
<name>A0ABS5BT97_9BACT</name>
<comment type="caution">
    <text evidence="4">The sequence shown here is derived from an EMBL/GenBank/DDBJ whole genome shotgun (WGS) entry which is preliminary data.</text>
</comment>
<evidence type="ECO:0000256" key="2">
    <source>
        <dbReference type="ARBA" id="ARBA00023180"/>
    </source>
</evidence>
<proteinExistence type="predicted"/>